<sequence>MKRKLLILFFILSSAIANSQEISFAIGTNFTQFNLKNPETFADTPLQSGSGSSYEIAYLDTTHEKKLFYEVGIGINEYNALAGTTANTYRWNSKSLGLRLGLEYELFKLSKVQLRPQIGMNFSTIVYGKQEINGAIFDIRNNSDFSGIKLIPYLGIKAKYQLRENTSVSFGYNHSISFKPTLTNKEYLTITSNQIVLGLHFNVIN</sequence>
<name>A0ABY8N7N9_9FLAO</name>
<reference evidence="4 5" key="2">
    <citation type="submission" date="2023-06" db="EMBL/GenBank/DDBJ databases">
        <title>Complete Genome Sequence of Flavobacterium keumense K3R-10.</title>
        <authorList>
            <person name="Jeong H."/>
            <person name="Jhang S.Y."/>
            <person name="Kim J.N."/>
        </authorList>
    </citation>
    <scope>NUCLEOTIDE SEQUENCE [LARGE SCALE GENOMIC DNA]</scope>
    <source>
        <strain evidence="4 5">K3R-10</strain>
    </source>
</reference>
<dbReference type="Pfam" id="PF13505">
    <property type="entry name" value="OMP_b-brl"/>
    <property type="match status" value="1"/>
</dbReference>
<feature type="chain" id="PRO_5045151379" evidence="2">
    <location>
        <begin position="20"/>
        <end position="205"/>
    </location>
</feature>
<proteinExistence type="predicted"/>
<feature type="signal peptide" evidence="2">
    <location>
        <begin position="1"/>
        <end position="19"/>
    </location>
</feature>
<gene>
    <name evidence="4" type="ORF">MG292_09395</name>
</gene>
<dbReference type="EMBL" id="CP092332">
    <property type="protein sequence ID" value="WGK94287.1"/>
    <property type="molecule type" value="Genomic_DNA"/>
</dbReference>
<evidence type="ECO:0000313" key="5">
    <source>
        <dbReference type="Proteomes" id="UP001232117"/>
    </source>
</evidence>
<evidence type="ECO:0000256" key="2">
    <source>
        <dbReference type="SAM" id="SignalP"/>
    </source>
</evidence>
<dbReference type="InterPro" id="IPR036709">
    <property type="entry name" value="Autotransporte_beta_dom_sf"/>
</dbReference>
<keyword evidence="5" id="KW-1185">Reference proteome</keyword>
<dbReference type="SUPFAM" id="SSF103515">
    <property type="entry name" value="Autotransporter"/>
    <property type="match status" value="1"/>
</dbReference>
<accession>A0ABY8N7N9</accession>
<dbReference type="Proteomes" id="UP001232117">
    <property type="component" value="Chromosome"/>
</dbReference>
<dbReference type="InterPro" id="IPR027385">
    <property type="entry name" value="Beta-barrel_OMP"/>
</dbReference>
<reference evidence="4 5" key="1">
    <citation type="submission" date="2022-02" db="EMBL/GenBank/DDBJ databases">
        <authorList>
            <person name="Cha I.-T."/>
            <person name="Lee K.-E."/>
            <person name="Park S.-J."/>
        </authorList>
    </citation>
    <scope>NUCLEOTIDE SEQUENCE [LARGE SCALE GENOMIC DNA]</scope>
    <source>
        <strain evidence="4 5">K3R-10</strain>
    </source>
</reference>
<feature type="domain" description="Outer membrane protein beta-barrel" evidence="3">
    <location>
        <begin position="8"/>
        <end position="201"/>
    </location>
</feature>
<keyword evidence="1 2" id="KW-0732">Signal</keyword>
<dbReference type="RefSeq" id="WP_264532986.1">
    <property type="nucleotide sequence ID" value="NZ_CP092332.1"/>
</dbReference>
<protein>
    <submittedName>
        <fullName evidence="4">Porin family protein</fullName>
    </submittedName>
</protein>
<evidence type="ECO:0000259" key="3">
    <source>
        <dbReference type="Pfam" id="PF13505"/>
    </source>
</evidence>
<organism evidence="4 5">
    <name type="scientific">Flavobacterium keumense</name>
    <dbReference type="NCBI Taxonomy" id="1306518"/>
    <lineage>
        <taxon>Bacteria</taxon>
        <taxon>Pseudomonadati</taxon>
        <taxon>Bacteroidota</taxon>
        <taxon>Flavobacteriia</taxon>
        <taxon>Flavobacteriales</taxon>
        <taxon>Flavobacteriaceae</taxon>
        <taxon>Flavobacterium</taxon>
    </lineage>
</organism>
<evidence type="ECO:0000256" key="1">
    <source>
        <dbReference type="ARBA" id="ARBA00022729"/>
    </source>
</evidence>
<evidence type="ECO:0000313" key="4">
    <source>
        <dbReference type="EMBL" id="WGK94287.1"/>
    </source>
</evidence>